<evidence type="ECO:0000313" key="1">
    <source>
        <dbReference type="EMBL" id="GAA0455528.1"/>
    </source>
</evidence>
<organism evidence="1 2">
    <name type="scientific">Halococcus dombrowskii</name>
    <dbReference type="NCBI Taxonomy" id="179637"/>
    <lineage>
        <taxon>Archaea</taxon>
        <taxon>Methanobacteriati</taxon>
        <taxon>Methanobacteriota</taxon>
        <taxon>Stenosarchaea group</taxon>
        <taxon>Halobacteria</taxon>
        <taxon>Halobacteriales</taxon>
        <taxon>Halococcaceae</taxon>
        <taxon>Halococcus</taxon>
    </lineage>
</organism>
<comment type="caution">
    <text evidence="1">The sequence shown here is derived from an EMBL/GenBank/DDBJ whole genome shotgun (WGS) entry which is preliminary data.</text>
</comment>
<gene>
    <name evidence="1" type="ORF">GCM10008985_09240</name>
</gene>
<dbReference type="EMBL" id="BAAADN010000017">
    <property type="protein sequence ID" value="GAA0455528.1"/>
    <property type="molecule type" value="Genomic_DNA"/>
</dbReference>
<dbReference type="Gene3D" id="1.10.150.20">
    <property type="entry name" value="5' to 3' exonuclease, C-terminal subdomain"/>
    <property type="match status" value="1"/>
</dbReference>
<accession>A0AAV3SEH4</accession>
<reference evidence="1" key="2">
    <citation type="submission" date="2023-12" db="EMBL/GenBank/DDBJ databases">
        <authorList>
            <person name="Sun Q."/>
            <person name="Inoue M."/>
        </authorList>
    </citation>
    <scope>NUCLEOTIDE SEQUENCE</scope>
    <source>
        <strain evidence="1">JCM 12289</strain>
    </source>
</reference>
<proteinExistence type="predicted"/>
<dbReference type="SUPFAM" id="SSF47781">
    <property type="entry name" value="RuvA domain 2-like"/>
    <property type="match status" value="1"/>
</dbReference>
<dbReference type="Proteomes" id="UP001500962">
    <property type="component" value="Unassembled WGS sequence"/>
</dbReference>
<name>A0AAV3SEH4_HALDO</name>
<sequence length="227" mass="24933">MTAPIEYTAALDPLLSVELPPGWVRGLIQHPLQAISGEPTAIDRQFARDLAPELPAEPIATQLLFVYLRGYEPSNERPMRSERRITVGYFPSAEQFGVQSQDDQYRVASVDGVIDWLSEMIPQVESEVDTWNRLWGALSGIHGLGPAGINNLAEEYGTLKAVGTATEAELSEIAYITADLAPEVVAACEQWDRQVPDAPGDRVATDADDPLVVDRSVLRPLGHLFER</sequence>
<evidence type="ECO:0000313" key="2">
    <source>
        <dbReference type="Proteomes" id="UP001500962"/>
    </source>
</evidence>
<protein>
    <submittedName>
        <fullName evidence="1">Uncharacterized protein</fullName>
    </submittedName>
</protein>
<dbReference type="InterPro" id="IPR010994">
    <property type="entry name" value="RuvA_2-like"/>
</dbReference>
<dbReference type="AlphaFoldDB" id="A0AAV3SEH4"/>
<reference evidence="1" key="1">
    <citation type="journal article" date="2014" name="Int. J. Syst. Evol. Microbiol.">
        <title>Complete genome sequence of Corynebacterium casei LMG S-19264T (=DSM 44701T), isolated from a smear-ripened cheese.</title>
        <authorList>
            <consortium name="US DOE Joint Genome Institute (JGI-PGF)"/>
            <person name="Walter F."/>
            <person name="Albersmeier A."/>
            <person name="Kalinowski J."/>
            <person name="Ruckert C."/>
        </authorList>
    </citation>
    <scope>NUCLEOTIDE SEQUENCE</scope>
    <source>
        <strain evidence="1">JCM 12289</strain>
    </source>
</reference>